<protein>
    <submittedName>
        <fullName evidence="1">41201_t:CDS:1</fullName>
    </submittedName>
</protein>
<proteinExistence type="predicted"/>
<feature type="non-terminal residue" evidence="1">
    <location>
        <position position="84"/>
    </location>
</feature>
<reference evidence="1 2" key="1">
    <citation type="submission" date="2021-06" db="EMBL/GenBank/DDBJ databases">
        <authorList>
            <person name="Kallberg Y."/>
            <person name="Tangrot J."/>
            <person name="Rosling A."/>
        </authorList>
    </citation>
    <scope>NUCLEOTIDE SEQUENCE [LARGE SCALE GENOMIC DNA]</scope>
    <source>
        <strain evidence="1 2">120-4 pot B 10/14</strain>
    </source>
</reference>
<dbReference type="Proteomes" id="UP000789901">
    <property type="component" value="Unassembled WGS sequence"/>
</dbReference>
<gene>
    <name evidence="1" type="ORF">GMARGA_LOCUS45477</name>
</gene>
<name>A0ABN7XPI1_GIGMA</name>
<dbReference type="EMBL" id="CAJVQB010162309">
    <property type="protein sequence ID" value="CAG8856656.1"/>
    <property type="molecule type" value="Genomic_DNA"/>
</dbReference>
<sequence>YTNSFEYEEVLILAEYGIMDYGTLELQEALNNNTGKNAASKRKVDPESPQEDINKQFLTLTETIIQNFKCFKEDSTVSAQQSSE</sequence>
<evidence type="ECO:0000313" key="1">
    <source>
        <dbReference type="EMBL" id="CAG8856656.1"/>
    </source>
</evidence>
<comment type="caution">
    <text evidence="1">The sequence shown here is derived from an EMBL/GenBank/DDBJ whole genome shotgun (WGS) entry which is preliminary data.</text>
</comment>
<organism evidence="1 2">
    <name type="scientific">Gigaspora margarita</name>
    <dbReference type="NCBI Taxonomy" id="4874"/>
    <lineage>
        <taxon>Eukaryota</taxon>
        <taxon>Fungi</taxon>
        <taxon>Fungi incertae sedis</taxon>
        <taxon>Mucoromycota</taxon>
        <taxon>Glomeromycotina</taxon>
        <taxon>Glomeromycetes</taxon>
        <taxon>Diversisporales</taxon>
        <taxon>Gigasporaceae</taxon>
        <taxon>Gigaspora</taxon>
    </lineage>
</organism>
<feature type="non-terminal residue" evidence="1">
    <location>
        <position position="1"/>
    </location>
</feature>
<evidence type="ECO:0000313" key="2">
    <source>
        <dbReference type="Proteomes" id="UP000789901"/>
    </source>
</evidence>
<accession>A0ABN7XPI1</accession>
<keyword evidence="2" id="KW-1185">Reference proteome</keyword>